<feature type="chain" id="PRO_5010368471" evidence="1">
    <location>
        <begin position="23"/>
        <end position="151"/>
    </location>
</feature>
<name>A0A1Q3E7T7_LENED</name>
<reference evidence="2 3" key="1">
    <citation type="submission" date="2016-08" db="EMBL/GenBank/DDBJ databases">
        <authorList>
            <consortium name="Lentinula edodes genome sequencing consortium"/>
            <person name="Sakamoto Y."/>
            <person name="Nakade K."/>
            <person name="Sato S."/>
            <person name="Yoshida Y."/>
            <person name="Miyazaki K."/>
            <person name="Natsume S."/>
            <person name="Konno N."/>
        </authorList>
    </citation>
    <scope>NUCLEOTIDE SEQUENCE [LARGE SCALE GENOMIC DNA]</scope>
    <source>
        <strain evidence="2 3">NBRC 111202</strain>
    </source>
</reference>
<proteinExistence type="predicted"/>
<protein>
    <submittedName>
        <fullName evidence="2">Uncharacterized protein</fullName>
    </submittedName>
</protein>
<dbReference type="EMBL" id="BDGU01000130">
    <property type="protein sequence ID" value="GAW03129.1"/>
    <property type="molecule type" value="Genomic_DNA"/>
</dbReference>
<organism evidence="2 3">
    <name type="scientific">Lentinula edodes</name>
    <name type="common">Shiitake mushroom</name>
    <name type="synonym">Lentinus edodes</name>
    <dbReference type="NCBI Taxonomy" id="5353"/>
    <lineage>
        <taxon>Eukaryota</taxon>
        <taxon>Fungi</taxon>
        <taxon>Dikarya</taxon>
        <taxon>Basidiomycota</taxon>
        <taxon>Agaricomycotina</taxon>
        <taxon>Agaricomycetes</taxon>
        <taxon>Agaricomycetidae</taxon>
        <taxon>Agaricales</taxon>
        <taxon>Marasmiineae</taxon>
        <taxon>Omphalotaceae</taxon>
        <taxon>Lentinula</taxon>
    </lineage>
</organism>
<reference evidence="2 3" key="2">
    <citation type="submission" date="2017-02" db="EMBL/GenBank/DDBJ databases">
        <title>A genome survey and senescence transcriptome analysis in Lentinula edodes.</title>
        <authorList>
            <person name="Sakamoto Y."/>
            <person name="Nakade K."/>
            <person name="Sato S."/>
            <person name="Yoshida Y."/>
            <person name="Miyazaki K."/>
            <person name="Natsume S."/>
            <person name="Konno N."/>
        </authorList>
    </citation>
    <scope>NUCLEOTIDE SEQUENCE [LARGE SCALE GENOMIC DNA]</scope>
    <source>
        <strain evidence="2 3">NBRC 111202</strain>
    </source>
</reference>
<feature type="signal peptide" evidence="1">
    <location>
        <begin position="1"/>
        <end position="22"/>
    </location>
</feature>
<dbReference type="Proteomes" id="UP000188533">
    <property type="component" value="Unassembled WGS sequence"/>
</dbReference>
<gene>
    <name evidence="2" type="ORF">LENED_004825</name>
</gene>
<sequence length="151" mass="17540">MFETFTTFIFIIFIIAFARALSDVPEELELMDKAMFDVVCSFRGEDFDSVVWRDVHRYQRHWTSAASSLQFAPRSQRPNLKNLSIKFVRNVRLVYTLCALAQCSSKPEALRPHRSTALVIVSVRTSMKVAGPSQVRSKLGTNRRFKYYYIF</sequence>
<keyword evidence="3" id="KW-1185">Reference proteome</keyword>
<evidence type="ECO:0000313" key="2">
    <source>
        <dbReference type="EMBL" id="GAW03129.1"/>
    </source>
</evidence>
<evidence type="ECO:0000256" key="1">
    <source>
        <dbReference type="SAM" id="SignalP"/>
    </source>
</evidence>
<accession>A0A1Q3E7T7</accession>
<evidence type="ECO:0000313" key="3">
    <source>
        <dbReference type="Proteomes" id="UP000188533"/>
    </source>
</evidence>
<comment type="caution">
    <text evidence="2">The sequence shown here is derived from an EMBL/GenBank/DDBJ whole genome shotgun (WGS) entry which is preliminary data.</text>
</comment>
<keyword evidence="1" id="KW-0732">Signal</keyword>
<dbReference type="AlphaFoldDB" id="A0A1Q3E7T7"/>